<evidence type="ECO:0000313" key="3">
    <source>
        <dbReference type="Proteomes" id="UP000572680"/>
    </source>
</evidence>
<comment type="caution">
    <text evidence="2">The sequence shown here is derived from an EMBL/GenBank/DDBJ whole genome shotgun (WGS) entry which is preliminary data.</text>
</comment>
<keyword evidence="1" id="KW-0732">Signal</keyword>
<name>A0A7W3M0E7_ACTNM</name>
<protein>
    <recommendedName>
        <fullName evidence="4">Lipoprotein</fullName>
    </recommendedName>
</protein>
<dbReference type="RefSeq" id="WP_182849480.1">
    <property type="nucleotide sequence ID" value="NZ_BAAALP010000089.1"/>
</dbReference>
<evidence type="ECO:0000313" key="2">
    <source>
        <dbReference type="EMBL" id="MBA8957680.1"/>
    </source>
</evidence>
<feature type="signal peptide" evidence="1">
    <location>
        <begin position="1"/>
        <end position="20"/>
    </location>
</feature>
<dbReference type="AlphaFoldDB" id="A0A7W3M0E7"/>
<dbReference type="EMBL" id="JACJIA010000028">
    <property type="protein sequence ID" value="MBA8957680.1"/>
    <property type="molecule type" value="Genomic_DNA"/>
</dbReference>
<dbReference type="Proteomes" id="UP000572680">
    <property type="component" value="Unassembled WGS sequence"/>
</dbReference>
<sequence length="160" mass="17016">MARRTTAVALALAVVGAGAAACGESAPAPRTQTKPAYIAAVDAVCAQGRRRPPEREPSNVREQVEEFASTAELMTDMVTRIEAVPPPPSDAAKLREGFLGPHRRFAERMTLLARDARAAVRAGDDGRAASVLRRAEERGPEEGKALAFAETYGFRACAGR</sequence>
<organism evidence="2 3">
    <name type="scientific">Actinomadura namibiensis</name>
    <dbReference type="NCBI Taxonomy" id="182080"/>
    <lineage>
        <taxon>Bacteria</taxon>
        <taxon>Bacillati</taxon>
        <taxon>Actinomycetota</taxon>
        <taxon>Actinomycetes</taxon>
        <taxon>Streptosporangiales</taxon>
        <taxon>Thermomonosporaceae</taxon>
        <taxon>Actinomadura</taxon>
    </lineage>
</organism>
<gene>
    <name evidence="2" type="ORF">HNR61_009375</name>
</gene>
<feature type="chain" id="PRO_5038731557" description="Lipoprotein" evidence="1">
    <location>
        <begin position="21"/>
        <end position="160"/>
    </location>
</feature>
<reference evidence="2 3" key="1">
    <citation type="submission" date="2020-08" db="EMBL/GenBank/DDBJ databases">
        <title>Genomic Encyclopedia of Type Strains, Phase IV (KMG-IV): sequencing the most valuable type-strain genomes for metagenomic binning, comparative biology and taxonomic classification.</title>
        <authorList>
            <person name="Goeker M."/>
        </authorList>
    </citation>
    <scope>NUCLEOTIDE SEQUENCE [LARGE SCALE GENOMIC DNA]</scope>
    <source>
        <strain evidence="2 3">DSM 44197</strain>
    </source>
</reference>
<accession>A0A7W3M0E7</accession>
<proteinExistence type="predicted"/>
<evidence type="ECO:0000256" key="1">
    <source>
        <dbReference type="SAM" id="SignalP"/>
    </source>
</evidence>
<evidence type="ECO:0008006" key="4">
    <source>
        <dbReference type="Google" id="ProtNLM"/>
    </source>
</evidence>
<keyword evidence="3" id="KW-1185">Reference proteome</keyword>
<dbReference type="PROSITE" id="PS51257">
    <property type="entry name" value="PROKAR_LIPOPROTEIN"/>
    <property type="match status" value="1"/>
</dbReference>